<protein>
    <submittedName>
        <fullName evidence="2">Uncharacterized protein</fullName>
    </submittedName>
</protein>
<accession>A0A0D8HHK0</accession>
<organism evidence="2 3">
    <name type="scientific">Acidithrix ferrooxidans</name>
    <dbReference type="NCBI Taxonomy" id="1280514"/>
    <lineage>
        <taxon>Bacteria</taxon>
        <taxon>Bacillati</taxon>
        <taxon>Actinomycetota</taxon>
        <taxon>Acidimicrobiia</taxon>
        <taxon>Acidimicrobiales</taxon>
        <taxon>Acidimicrobiaceae</taxon>
        <taxon>Acidithrix</taxon>
    </lineage>
</organism>
<dbReference type="AlphaFoldDB" id="A0A0D8HHK0"/>
<proteinExistence type="predicted"/>
<name>A0A0D8HHK0_9ACTN</name>
<reference evidence="2 3" key="1">
    <citation type="submission" date="2015-01" db="EMBL/GenBank/DDBJ databases">
        <title>Draft genome of the acidophilic iron oxidizer Acidithrix ferrooxidans strain Py-F3.</title>
        <authorList>
            <person name="Poehlein A."/>
            <person name="Eisen S."/>
            <person name="Schloemann M."/>
            <person name="Johnson B.D."/>
            <person name="Daniel R."/>
            <person name="Muehling M."/>
        </authorList>
    </citation>
    <scope>NUCLEOTIDE SEQUENCE [LARGE SCALE GENOMIC DNA]</scope>
    <source>
        <strain evidence="2 3">Py-F3</strain>
    </source>
</reference>
<sequence>MVLHHKTLPTMRVTKSGSPTKHFGLHIPYETVREASSGDATTAIDEKIINPMALATWVDDKTIDVTIINGREARAIKRQRN</sequence>
<gene>
    <name evidence="2" type="ORF">AXFE_17400</name>
</gene>
<comment type="caution">
    <text evidence="2">The sequence shown here is derived from an EMBL/GenBank/DDBJ whole genome shotgun (WGS) entry which is preliminary data.</text>
</comment>
<evidence type="ECO:0000256" key="1">
    <source>
        <dbReference type="SAM" id="MobiDB-lite"/>
    </source>
</evidence>
<keyword evidence="3" id="KW-1185">Reference proteome</keyword>
<evidence type="ECO:0000313" key="3">
    <source>
        <dbReference type="Proteomes" id="UP000032360"/>
    </source>
</evidence>
<dbReference type="Proteomes" id="UP000032360">
    <property type="component" value="Unassembled WGS sequence"/>
</dbReference>
<evidence type="ECO:0000313" key="2">
    <source>
        <dbReference type="EMBL" id="KJF17388.1"/>
    </source>
</evidence>
<feature type="region of interest" description="Disordered" evidence="1">
    <location>
        <begin position="1"/>
        <end position="20"/>
    </location>
</feature>
<dbReference type="EMBL" id="JXYS01000044">
    <property type="protein sequence ID" value="KJF17388.1"/>
    <property type="molecule type" value="Genomic_DNA"/>
</dbReference>